<evidence type="ECO:0000256" key="3">
    <source>
        <dbReference type="ARBA" id="ARBA00022741"/>
    </source>
</evidence>
<gene>
    <name evidence="8" type="ORF">GpartN1_g2341.t1</name>
</gene>
<reference evidence="8" key="2">
    <citation type="submission" date="2022-01" db="EMBL/GenBank/DDBJ databases">
        <authorList>
            <person name="Hirooka S."/>
            <person name="Miyagishima S.Y."/>
        </authorList>
    </citation>
    <scope>NUCLEOTIDE SEQUENCE</scope>
    <source>
        <strain evidence="8">NBRC 102759</strain>
    </source>
</reference>
<name>A0A9C7PU69_9RHOD</name>
<dbReference type="OrthoDB" id="63267at2759"/>
<evidence type="ECO:0000256" key="4">
    <source>
        <dbReference type="ARBA" id="ARBA00022777"/>
    </source>
</evidence>
<protein>
    <recommendedName>
        <fullName evidence="7">Protein kinase domain-containing protein</fullName>
    </recommendedName>
</protein>
<proteinExistence type="predicted"/>
<dbReference type="Gene3D" id="1.10.510.10">
    <property type="entry name" value="Transferase(Phosphotransferase) domain 1"/>
    <property type="match status" value="1"/>
</dbReference>
<dbReference type="PROSITE" id="PS50011">
    <property type="entry name" value="PROTEIN_KINASE_DOM"/>
    <property type="match status" value="1"/>
</dbReference>
<keyword evidence="5" id="KW-0067">ATP-binding</keyword>
<comment type="caution">
    <text evidence="8">The sequence shown here is derived from an EMBL/GenBank/DDBJ whole genome shotgun (WGS) entry which is preliminary data.</text>
</comment>
<dbReference type="EMBL" id="BQMJ01000016">
    <property type="protein sequence ID" value="GJQ10550.1"/>
    <property type="molecule type" value="Genomic_DNA"/>
</dbReference>
<dbReference type="Proteomes" id="UP001061958">
    <property type="component" value="Unassembled WGS sequence"/>
</dbReference>
<dbReference type="InterPro" id="IPR011009">
    <property type="entry name" value="Kinase-like_dom_sf"/>
</dbReference>
<dbReference type="SUPFAM" id="SSF56112">
    <property type="entry name" value="Protein kinase-like (PK-like)"/>
    <property type="match status" value="1"/>
</dbReference>
<dbReference type="PANTHER" id="PTHR24351">
    <property type="entry name" value="RIBOSOMAL PROTEIN S6 KINASE"/>
    <property type="match status" value="1"/>
</dbReference>
<keyword evidence="4" id="KW-0418">Kinase</keyword>
<feature type="domain" description="Protein kinase" evidence="7">
    <location>
        <begin position="14"/>
        <end position="308"/>
    </location>
</feature>
<keyword evidence="1" id="KW-0723">Serine/threonine-protein kinase</keyword>
<dbReference type="SMART" id="SM00220">
    <property type="entry name" value="S_TKc"/>
    <property type="match status" value="1"/>
</dbReference>
<sequence>MNKSSSTLQLVPGFQTVRLLSEGTYSSVMLLKKMDTGQFYVLKLVPEFLSIDVNQENHVEFEKRVLTTCNPHPFLVQNFDQWSPKVGSSLVLEYLSGGNLFALLRQQRRLLTEKEILFYAAEISLALGRLHQFGYVCRDLKLENILLDEHGHIHLTNFGVCGRLRGLKAVLPSNPETYRRLISIAAKNSDDQAQGNVRDLIFYVAPETLSGKGHNLSTDWWALGILLYCACLGRAPYEYLIEENDFWGNCEATLRHAILNFHIDMKDFPSCYSKDLVDFICCLLNPNHLERLGSGEGDVEELWQHPFLSRAAKEYFLSKQVKPPFTLQLIDRSVHRNSVLQRSSSSNTFMPSQRLSLPEVFSRLSSTPRVSLVEEDAVRGQKRASKEIKRILSEDRVRHNSMLSSLNGLGKALKRTFMTNKSRSNSILSRTRSNSSLVPSPNVSLERKEPIIFDSIHSTSPFHRETKDERGHFIFPPGIGAIPWRSIQDANG</sequence>
<accession>A0A9C7PU69</accession>
<dbReference type="InterPro" id="IPR000719">
    <property type="entry name" value="Prot_kinase_dom"/>
</dbReference>
<dbReference type="Pfam" id="PF00069">
    <property type="entry name" value="Pkinase"/>
    <property type="match status" value="1"/>
</dbReference>
<organism evidence="8 9">
    <name type="scientific">Galdieria partita</name>
    <dbReference type="NCBI Taxonomy" id="83374"/>
    <lineage>
        <taxon>Eukaryota</taxon>
        <taxon>Rhodophyta</taxon>
        <taxon>Bangiophyceae</taxon>
        <taxon>Galdieriales</taxon>
        <taxon>Galdieriaceae</taxon>
        <taxon>Galdieria</taxon>
    </lineage>
</organism>
<dbReference type="GO" id="GO:0005524">
    <property type="term" value="F:ATP binding"/>
    <property type="evidence" value="ECO:0007669"/>
    <property type="project" value="UniProtKB-KW"/>
</dbReference>
<feature type="compositionally biased region" description="Low complexity" evidence="6">
    <location>
        <begin position="433"/>
        <end position="442"/>
    </location>
</feature>
<dbReference type="Gene3D" id="3.30.200.20">
    <property type="entry name" value="Phosphorylase Kinase, domain 1"/>
    <property type="match status" value="1"/>
</dbReference>
<feature type="region of interest" description="Disordered" evidence="6">
    <location>
        <begin position="422"/>
        <end position="442"/>
    </location>
</feature>
<dbReference type="AlphaFoldDB" id="A0A9C7PU69"/>
<feature type="compositionally biased region" description="Polar residues" evidence="6">
    <location>
        <begin position="422"/>
        <end position="432"/>
    </location>
</feature>
<dbReference type="GO" id="GO:0004674">
    <property type="term" value="F:protein serine/threonine kinase activity"/>
    <property type="evidence" value="ECO:0007669"/>
    <property type="project" value="UniProtKB-KW"/>
</dbReference>
<keyword evidence="9" id="KW-1185">Reference proteome</keyword>
<evidence type="ECO:0000256" key="6">
    <source>
        <dbReference type="SAM" id="MobiDB-lite"/>
    </source>
</evidence>
<evidence type="ECO:0000313" key="8">
    <source>
        <dbReference type="EMBL" id="GJQ10550.1"/>
    </source>
</evidence>
<evidence type="ECO:0000256" key="2">
    <source>
        <dbReference type="ARBA" id="ARBA00022679"/>
    </source>
</evidence>
<evidence type="ECO:0000256" key="1">
    <source>
        <dbReference type="ARBA" id="ARBA00022527"/>
    </source>
</evidence>
<evidence type="ECO:0000259" key="7">
    <source>
        <dbReference type="PROSITE" id="PS50011"/>
    </source>
</evidence>
<evidence type="ECO:0000313" key="9">
    <source>
        <dbReference type="Proteomes" id="UP001061958"/>
    </source>
</evidence>
<reference evidence="8" key="1">
    <citation type="journal article" date="2022" name="Proc. Natl. Acad. Sci. U.S.A.">
        <title>Life cycle and functional genomics of the unicellular red alga Galdieria for elucidating algal and plant evolution and industrial use.</title>
        <authorList>
            <person name="Hirooka S."/>
            <person name="Itabashi T."/>
            <person name="Ichinose T.M."/>
            <person name="Onuma R."/>
            <person name="Fujiwara T."/>
            <person name="Yamashita S."/>
            <person name="Jong L.W."/>
            <person name="Tomita R."/>
            <person name="Iwane A.H."/>
            <person name="Miyagishima S.Y."/>
        </authorList>
    </citation>
    <scope>NUCLEOTIDE SEQUENCE</scope>
    <source>
        <strain evidence="8">NBRC 102759</strain>
    </source>
</reference>
<evidence type="ECO:0000256" key="5">
    <source>
        <dbReference type="ARBA" id="ARBA00022840"/>
    </source>
</evidence>
<keyword evidence="3" id="KW-0547">Nucleotide-binding</keyword>
<keyword evidence="2" id="KW-0808">Transferase</keyword>